<gene>
    <name evidence="3" type="ORF">EPK99_09440</name>
</gene>
<dbReference type="OrthoDB" id="595470at2"/>
<dbReference type="Proteomes" id="UP000287687">
    <property type="component" value="Unassembled WGS sequence"/>
</dbReference>
<dbReference type="AlphaFoldDB" id="A0A3S3VQA5"/>
<evidence type="ECO:0000256" key="2">
    <source>
        <dbReference type="ARBA" id="ARBA00022649"/>
    </source>
</evidence>
<evidence type="ECO:0000313" key="4">
    <source>
        <dbReference type="Proteomes" id="UP000287687"/>
    </source>
</evidence>
<dbReference type="InterPro" id="IPR051803">
    <property type="entry name" value="TA_system_RelE-like_toxin"/>
</dbReference>
<dbReference type="PANTHER" id="PTHR33755:SF6">
    <property type="entry name" value="PLASMID STABILIZATION SYSTEM PROTEIN"/>
    <property type="match status" value="1"/>
</dbReference>
<dbReference type="InterPro" id="IPR035093">
    <property type="entry name" value="RelE/ParE_toxin_dom_sf"/>
</dbReference>
<sequence length="95" mass="10804">MNVNFAPQAFADLVEIHSHISEASPRTADRVISRIRQVIEIFQNFPLIGRPGSLEDTREFAVSGLPYTIVYRIVSVTDLDVLTIIHQRKLYPPRS</sequence>
<keyword evidence="4" id="KW-1185">Reference proteome</keyword>
<organism evidence="3 4">
    <name type="scientific">Neorhizobium lilium</name>
    <dbReference type="NCBI Taxonomy" id="2503024"/>
    <lineage>
        <taxon>Bacteria</taxon>
        <taxon>Pseudomonadati</taxon>
        <taxon>Pseudomonadota</taxon>
        <taxon>Alphaproteobacteria</taxon>
        <taxon>Hyphomicrobiales</taxon>
        <taxon>Rhizobiaceae</taxon>
        <taxon>Rhizobium/Agrobacterium group</taxon>
        <taxon>Neorhizobium</taxon>
    </lineage>
</organism>
<dbReference type="NCBIfam" id="TIGR02385">
    <property type="entry name" value="RelE_StbE"/>
    <property type="match status" value="1"/>
</dbReference>
<accession>A0A3S3VQA5</accession>
<keyword evidence="2" id="KW-1277">Toxin-antitoxin system</keyword>
<evidence type="ECO:0000256" key="1">
    <source>
        <dbReference type="ARBA" id="ARBA00006226"/>
    </source>
</evidence>
<reference evidence="3 4" key="1">
    <citation type="submission" date="2019-01" db="EMBL/GenBank/DDBJ databases">
        <title>The draft genome of Rhizobium sp. 24NR.</title>
        <authorList>
            <person name="Liu L."/>
            <person name="Liang L."/>
            <person name="Shi S."/>
            <person name="Xu L."/>
            <person name="Wang X."/>
            <person name="Li L."/>
            <person name="Zhang X."/>
        </authorList>
    </citation>
    <scope>NUCLEOTIDE SEQUENCE [LARGE SCALE GENOMIC DNA]</scope>
    <source>
        <strain evidence="3 4">24NR</strain>
    </source>
</reference>
<evidence type="ECO:0000313" key="3">
    <source>
        <dbReference type="EMBL" id="RWX79411.1"/>
    </source>
</evidence>
<dbReference type="Pfam" id="PF05016">
    <property type="entry name" value="ParE_toxin"/>
    <property type="match status" value="1"/>
</dbReference>
<dbReference type="InterPro" id="IPR007712">
    <property type="entry name" value="RelE/ParE_toxin"/>
</dbReference>
<name>A0A3S3VQA5_9HYPH</name>
<dbReference type="EMBL" id="SBIP01000002">
    <property type="protein sequence ID" value="RWX79411.1"/>
    <property type="molecule type" value="Genomic_DNA"/>
</dbReference>
<protein>
    <submittedName>
        <fullName evidence="3">Type II toxin-antitoxin system RelE/ParE family toxin</fullName>
    </submittedName>
</protein>
<dbReference type="Gene3D" id="3.30.2310.20">
    <property type="entry name" value="RelE-like"/>
    <property type="match status" value="1"/>
</dbReference>
<proteinExistence type="inferred from homology"/>
<comment type="caution">
    <text evidence="3">The sequence shown here is derived from an EMBL/GenBank/DDBJ whole genome shotgun (WGS) entry which is preliminary data.</text>
</comment>
<dbReference type="PANTHER" id="PTHR33755">
    <property type="entry name" value="TOXIN PARE1-RELATED"/>
    <property type="match status" value="1"/>
</dbReference>
<comment type="similarity">
    <text evidence="1">Belongs to the RelE toxin family.</text>
</comment>